<evidence type="ECO:0000256" key="6">
    <source>
        <dbReference type="SAM" id="Phobius"/>
    </source>
</evidence>
<dbReference type="GeneID" id="28970707"/>
<organism evidence="7 8">
    <name type="scientific">Kwoniella dejecticola CBS 10117</name>
    <dbReference type="NCBI Taxonomy" id="1296121"/>
    <lineage>
        <taxon>Eukaryota</taxon>
        <taxon>Fungi</taxon>
        <taxon>Dikarya</taxon>
        <taxon>Basidiomycota</taxon>
        <taxon>Agaricomycotina</taxon>
        <taxon>Tremellomycetes</taxon>
        <taxon>Tremellales</taxon>
        <taxon>Cryptococcaceae</taxon>
        <taxon>Kwoniella</taxon>
    </lineage>
</organism>
<dbReference type="Proteomes" id="UP000078595">
    <property type="component" value="Chromosome 11"/>
</dbReference>
<dbReference type="PANTHER" id="PTHR12570:SF65">
    <property type="entry name" value="MAGNESIUM TRANSPORTER NIPA9-RELATED"/>
    <property type="match status" value="1"/>
</dbReference>
<feature type="compositionally biased region" description="Acidic residues" evidence="5">
    <location>
        <begin position="54"/>
        <end position="65"/>
    </location>
</feature>
<reference evidence="7" key="1">
    <citation type="submission" date="2013-07" db="EMBL/GenBank/DDBJ databases">
        <authorList>
            <consortium name="The Broad Institute Genome Sequencing Platform"/>
            <person name="Cuomo C."/>
            <person name="Litvintseva A."/>
            <person name="Chen Y."/>
            <person name="Heitman J."/>
            <person name="Sun S."/>
            <person name="Springer D."/>
            <person name="Dromer F."/>
            <person name="Young S.K."/>
            <person name="Zeng Q."/>
            <person name="Gargeya S."/>
            <person name="Fitzgerald M."/>
            <person name="Abouelleil A."/>
            <person name="Alvarado L."/>
            <person name="Berlin A.M."/>
            <person name="Chapman S.B."/>
            <person name="Dewar J."/>
            <person name="Goldberg J."/>
            <person name="Griggs A."/>
            <person name="Gujja S."/>
            <person name="Hansen M."/>
            <person name="Howarth C."/>
            <person name="Imamovic A."/>
            <person name="Larimer J."/>
            <person name="McCowan C."/>
            <person name="Murphy C."/>
            <person name="Pearson M."/>
            <person name="Priest M."/>
            <person name="Roberts A."/>
            <person name="Saif S."/>
            <person name="Shea T."/>
            <person name="Sykes S."/>
            <person name="Wortman J."/>
            <person name="Nusbaum C."/>
            <person name="Birren B."/>
        </authorList>
    </citation>
    <scope>NUCLEOTIDE SEQUENCE</scope>
    <source>
        <strain evidence="7">CBS 10117</strain>
    </source>
</reference>
<keyword evidence="2 6" id="KW-0812">Transmembrane</keyword>
<dbReference type="GO" id="GO:0016020">
    <property type="term" value="C:membrane"/>
    <property type="evidence" value="ECO:0007669"/>
    <property type="project" value="UniProtKB-SubCell"/>
</dbReference>
<dbReference type="InterPro" id="IPR037185">
    <property type="entry name" value="EmrE-like"/>
</dbReference>
<gene>
    <name evidence="7" type="ORF">I303_108667</name>
</gene>
<feature type="compositionally biased region" description="Low complexity" evidence="5">
    <location>
        <begin position="107"/>
        <end position="121"/>
    </location>
</feature>
<name>A0AAJ8KY51_9TREE</name>
<feature type="compositionally biased region" description="Polar residues" evidence="5">
    <location>
        <begin position="519"/>
        <end position="532"/>
    </location>
</feature>
<feature type="compositionally biased region" description="Polar residues" evidence="5">
    <location>
        <begin position="637"/>
        <end position="646"/>
    </location>
</feature>
<evidence type="ECO:0000313" key="7">
    <source>
        <dbReference type="EMBL" id="WWC66045.1"/>
    </source>
</evidence>
<feature type="compositionally biased region" description="Basic and acidic residues" evidence="5">
    <location>
        <begin position="138"/>
        <end position="147"/>
    </location>
</feature>
<sequence>MVSLNPISTVSTSSLIGVGIACGGNILISLALTLQKLAHRKNEERAQKRHDSNNADEADGEEDDSAPSMNGEDVDHPTSKRQYQKHNGHFKNVPSPIPEEDTPCPSPLSRQSQSQIQSQSPDGRQTVKALPVVLLHDTEHSSADQRHSNPRSRSRSPSPAPLLIPQSQSRFPPNHVKHVNLNSPISPIPNGHDTVTSENENESDNNAHEQDQEQGQGGQVKEGEYLKSKLWWLGQILITVGEGGNFLSYGFAPASVVAPLGTVALIANCIFAPLILREKFHKRELFGMALAIIGAITVVWSSNGSNPRLNPDQLISALKRIPFIVYTILTIVLLVTLILLSNSSYGHRYLLIDIGVCTLFGGYTVLSTKALSSLLSNDFFGSWNFGITWFLVIMVAGTSIGQVRWLNRALMNFQSKEVIPTQFVFFSMAAIIGSAVLYEEFKDVPFSSFVNFAFGIATTFLGVHLLTSTPSENTSGGDTDSIRSSRPTQPQRATSSASLNLLLPSSASLNGERAPLLISSPSNWQTSPNNMYTPGLGLGSTPTSTSTSNRVRLVRIGSNGEFSPALGIGSQAGLLLLATTPPGETLHRGRSASKSMTLGNTATSTAVNSASNAVLDEERGRPDGVGVDAGRKDRRGTSASRRQTRG</sequence>
<evidence type="ECO:0000256" key="3">
    <source>
        <dbReference type="ARBA" id="ARBA00022989"/>
    </source>
</evidence>
<feature type="transmembrane region" description="Helical" evidence="6">
    <location>
        <begin position="257"/>
        <end position="276"/>
    </location>
</feature>
<feature type="transmembrane region" description="Helical" evidence="6">
    <location>
        <begin position="418"/>
        <end position="438"/>
    </location>
</feature>
<dbReference type="PANTHER" id="PTHR12570">
    <property type="match status" value="1"/>
</dbReference>
<proteinExistence type="predicted"/>
<feature type="transmembrane region" description="Helical" evidence="6">
    <location>
        <begin position="444"/>
        <end position="466"/>
    </location>
</feature>
<feature type="region of interest" description="Disordered" evidence="5">
    <location>
        <begin position="585"/>
        <end position="646"/>
    </location>
</feature>
<dbReference type="AlphaFoldDB" id="A0AAJ8KY51"/>
<dbReference type="EMBL" id="CP144540">
    <property type="protein sequence ID" value="WWC66045.1"/>
    <property type="molecule type" value="Genomic_DNA"/>
</dbReference>
<feature type="region of interest" description="Disordered" evidence="5">
    <location>
        <begin position="138"/>
        <end position="220"/>
    </location>
</feature>
<dbReference type="Pfam" id="PF05653">
    <property type="entry name" value="Mg_trans_NIPA"/>
    <property type="match status" value="1"/>
</dbReference>
<feature type="compositionally biased region" description="Low complexity" evidence="5">
    <location>
        <begin position="600"/>
        <end position="614"/>
    </location>
</feature>
<feature type="transmembrane region" description="Helical" evidence="6">
    <location>
        <begin position="349"/>
        <end position="366"/>
    </location>
</feature>
<feature type="transmembrane region" description="Helical" evidence="6">
    <location>
        <begin position="285"/>
        <end position="303"/>
    </location>
</feature>
<dbReference type="RefSeq" id="XP_018260091.2">
    <property type="nucleotide sequence ID" value="XM_018410282.2"/>
</dbReference>
<evidence type="ECO:0000256" key="4">
    <source>
        <dbReference type="ARBA" id="ARBA00023136"/>
    </source>
</evidence>
<accession>A0AAJ8KY51</accession>
<comment type="subcellular location">
    <subcellularLocation>
        <location evidence="1">Membrane</location>
        <topology evidence="1">Multi-pass membrane protein</topology>
    </subcellularLocation>
</comment>
<evidence type="ECO:0000256" key="5">
    <source>
        <dbReference type="SAM" id="MobiDB-lite"/>
    </source>
</evidence>
<feature type="region of interest" description="Disordered" evidence="5">
    <location>
        <begin position="471"/>
        <end position="497"/>
    </location>
</feature>
<feature type="region of interest" description="Disordered" evidence="5">
    <location>
        <begin position="519"/>
        <end position="546"/>
    </location>
</feature>
<dbReference type="KEGG" id="kdj:28970707"/>
<feature type="transmembrane region" description="Helical" evidence="6">
    <location>
        <begin position="323"/>
        <end position="342"/>
    </location>
</feature>
<evidence type="ECO:0000256" key="2">
    <source>
        <dbReference type="ARBA" id="ARBA00022692"/>
    </source>
</evidence>
<protein>
    <recommendedName>
        <fullName evidence="9">DUF803-domain-containing protein</fullName>
    </recommendedName>
</protein>
<feature type="transmembrane region" description="Helical" evidence="6">
    <location>
        <begin position="12"/>
        <end position="34"/>
    </location>
</feature>
<feature type="compositionally biased region" description="Low complexity" evidence="5">
    <location>
        <begin position="533"/>
        <end position="546"/>
    </location>
</feature>
<keyword evidence="3 6" id="KW-1133">Transmembrane helix</keyword>
<dbReference type="SUPFAM" id="SSF103481">
    <property type="entry name" value="Multidrug resistance efflux transporter EmrE"/>
    <property type="match status" value="1"/>
</dbReference>
<dbReference type="InterPro" id="IPR008521">
    <property type="entry name" value="Mg_trans_NIPA"/>
</dbReference>
<reference evidence="7" key="2">
    <citation type="submission" date="2024-02" db="EMBL/GenBank/DDBJ databases">
        <title>Comparative genomics of Cryptococcus and Kwoniella reveals pathogenesis evolution and contrasting modes of karyotype evolution via chromosome fusion or intercentromeric recombination.</title>
        <authorList>
            <person name="Coelho M.A."/>
            <person name="David-Palma M."/>
            <person name="Shea T."/>
            <person name="Bowers K."/>
            <person name="McGinley-Smith S."/>
            <person name="Mohammad A.W."/>
            <person name="Gnirke A."/>
            <person name="Yurkov A.M."/>
            <person name="Nowrousian M."/>
            <person name="Sun S."/>
            <person name="Cuomo C.A."/>
            <person name="Heitman J."/>
        </authorList>
    </citation>
    <scope>NUCLEOTIDE SEQUENCE</scope>
    <source>
        <strain evidence="7">CBS 10117</strain>
    </source>
</reference>
<dbReference type="GO" id="GO:0015095">
    <property type="term" value="F:magnesium ion transmembrane transporter activity"/>
    <property type="evidence" value="ECO:0007669"/>
    <property type="project" value="InterPro"/>
</dbReference>
<feature type="compositionally biased region" description="Polar residues" evidence="5">
    <location>
        <begin position="471"/>
        <end position="494"/>
    </location>
</feature>
<feature type="region of interest" description="Disordered" evidence="5">
    <location>
        <begin position="42"/>
        <end position="125"/>
    </location>
</feature>
<evidence type="ECO:0000313" key="8">
    <source>
        <dbReference type="Proteomes" id="UP000078595"/>
    </source>
</evidence>
<feature type="compositionally biased region" description="Basic and acidic residues" evidence="5">
    <location>
        <begin position="42"/>
        <end position="53"/>
    </location>
</feature>
<feature type="transmembrane region" description="Helical" evidence="6">
    <location>
        <begin position="386"/>
        <end position="406"/>
    </location>
</feature>
<keyword evidence="4 6" id="KW-0472">Membrane</keyword>
<evidence type="ECO:0000256" key="1">
    <source>
        <dbReference type="ARBA" id="ARBA00004141"/>
    </source>
</evidence>
<evidence type="ECO:0008006" key="9">
    <source>
        <dbReference type="Google" id="ProtNLM"/>
    </source>
</evidence>
<keyword evidence="8" id="KW-1185">Reference proteome</keyword>